<feature type="region of interest" description="Disordered" evidence="20">
    <location>
        <begin position="1352"/>
        <end position="1414"/>
    </location>
</feature>
<dbReference type="InterPro" id="IPR025724">
    <property type="entry name" value="GAG-pre-integrase_dom"/>
</dbReference>
<evidence type="ECO:0000256" key="14">
    <source>
        <dbReference type="ARBA" id="ARBA00022932"/>
    </source>
</evidence>
<comment type="function">
    <text evidence="1">The aspartyl protease (PR) mediates the proteolytic cleavages of the Gag and Gag-Pol polyproteins after assembly of the VLP.</text>
</comment>
<dbReference type="Pfam" id="PF14223">
    <property type="entry name" value="Retrotran_gag_2"/>
    <property type="match status" value="1"/>
</dbReference>
<dbReference type="Gene3D" id="3.30.420.10">
    <property type="entry name" value="Ribonuclease H-like superfamily/Ribonuclease H"/>
    <property type="match status" value="1"/>
</dbReference>
<evidence type="ECO:0000256" key="9">
    <source>
        <dbReference type="ARBA" id="ARBA00022801"/>
    </source>
</evidence>
<organism evidence="23 24">
    <name type="scientific">Prunus dulcis</name>
    <name type="common">Almond</name>
    <name type="synonym">Amygdalus dulcis</name>
    <dbReference type="NCBI Taxonomy" id="3755"/>
    <lineage>
        <taxon>Eukaryota</taxon>
        <taxon>Viridiplantae</taxon>
        <taxon>Streptophyta</taxon>
        <taxon>Embryophyta</taxon>
        <taxon>Tracheophyta</taxon>
        <taxon>Spermatophyta</taxon>
        <taxon>Magnoliopsida</taxon>
        <taxon>eudicotyledons</taxon>
        <taxon>Gunneridae</taxon>
        <taxon>Pentapetalae</taxon>
        <taxon>rosids</taxon>
        <taxon>fabids</taxon>
        <taxon>Rosales</taxon>
        <taxon>Rosaceae</taxon>
        <taxon>Amygdaloideae</taxon>
        <taxon>Amygdaleae</taxon>
        <taxon>Prunus</taxon>
    </lineage>
</organism>
<dbReference type="Proteomes" id="UP001054821">
    <property type="component" value="Chromosome 1"/>
</dbReference>
<keyword evidence="3" id="KW-0645">Protease</keyword>
<dbReference type="InterPro" id="IPR013103">
    <property type="entry name" value="RVT_2"/>
</dbReference>
<dbReference type="Pfam" id="PF00665">
    <property type="entry name" value="rve"/>
    <property type="match status" value="1"/>
</dbReference>
<evidence type="ECO:0000259" key="22">
    <source>
        <dbReference type="PROSITE" id="PS50994"/>
    </source>
</evidence>
<keyword evidence="10" id="KW-0067">ATP-binding</keyword>
<sequence length="1806" mass="204616">MKTILKSHGLWDLVENGLDDSGMKKEKEEAAGTEKSMAAQILMKDARALGLIQSAVSDQLFPRIVNEETSKGAWDILKLEFRGDKQVRNVKLQGLRREFEYARMKDSESLSIYLVRLFNMMNQMKSYGEELSRERIVQKLLFSLPKSYDSICSVIEHSKDLETLEVQEVVASLKSFELRLDRHTENSSESAFASLNVEDKKSKNESFSGNQNFQKSTSGTQDFQNHWKPNDGNKTACKHCDKLHYGKCWFEGKPKCHGCGRFGHMVRDCNGNRNSHRVNYANEMEETDNLFYVCNAATDVNVNHSWYIGNGGSNHMTGDEGLLVNIQRNLSSKVKMGTGEIVPVAGKGTLVIKTKLGKKHIQEVMLVPGLEENLLSVGQMMEHGYYLVFGGNMVDVYDDLSLGNRIVRVQMTNNRCFPLTMLPASELALRASVSHCLQTWHKRFGHLNERSMKLLENQGMVHGLPHLEQMSVVCAGCMLGKQNRDSFPLESTWRASYPLELVHTDICGPMKTDSISGNKYFLLFTDDCTRMSWVYFLRNKSNALECFRKFKAMTELQSGFKIKGLRSDRGGEFLSNEFNSFCAEVGIQRQLTVAYSPQQNGVAERKNRTVVEMAKSMLHEKCIPYEFWAAAVNTAVYLLNRCPTKALNKVTPFEAFTGRKPGVAHLKIFGSPCHVLIPSALRHKLEENSHKCIFVGYGLCEKGYRLFDPSNRKIMLSRDVKFDEESLWKWDNVQEGEIIVPMPAERQNCESRLDLDSSLQMDAETLVQDEPSQDLDISIQMGESSTLQDGRLNGSSQAFDHTPKKWRSVNEIMAQCNMCFVEPENFEDANLDESWRNAMKAELEMIEKNNTWTLVDRPFDKPIIGVKWVYKTKLNLDGSVQKNKARLVAKGYSQKPGIDYNETFAPVARLDTIRTLIALAAQKEWNMYQLDVKSAFLNGVLKEEVYVEQPQGFVQKNEEIKVYKLNKALYGLKQAPRAWYDEIDSYFNKAGFKKSPSEATLYIKTDKGSGILIVSLYVDDIVYTGSCGEMLERFKNDMMKHYEMTDLGLLYHFLGMGVVQNDKFIFLHQKKYAMKVIERFGLKGCKSVATPLVANERLCKEDGSEMADESEYRQIVGSLLYLTTTRPDIMFASSLLARFMHNPTRKHMGTAKRVLRYVQGTLEYGVEYKKGMAATLIGYCDSDWAGSEDDRRSTSGYVFTLGSGMFSWASIKQNTVALSTAEAEYVSAAEATSQAKWLRFILEDFEEEQVDGTQILCDNTSAIAMAKNPVFHEKSRHISRKFHFIREAIQAKEIELIYCKSEDQIADILTKALSKDRFVYLRNLLGVKSVKGLEGSVEKEIRVVLSVKMVSQHQTKDSGSKKNEGKELGMVAPQDKSSKEMKSSKKMKFASSSAETEPTSQTTISDDSKTGRGMSTMPRVVKRKLQKLRPIVEYNKRGKGIGQAHSEMQSYIGVLARSRVPLVDKKWSQIPKDIKEQIWEAVDMAFVDKHGNIPDPKVAEKAKLIDELQKQVSEGKVSVHGSNDVLTMALGPEHPGRLRAVGAGISPRQYFNLPKPQRVSFDDRLKESLRVLLQEETKKMEAKAREETLRMEARTKQLVEAEREHFLSQLSQLIPNFDPTMLKTRISQSPKNPMSDKASCSGGDVRSLPVEDDTGKMGKHQEDEEKEEEKRDEEKQEEKEKEDEEKHDDKVIEVGDYSNMEAPSSLKTLCRYVETTLQPEDKILQFTIDKEVFGGERDTFLLPEDITQFAGMEEIGATVVAVYMRYLHDVLKQANMCSMVGFIDPATVSANSGTIADRSRLVAARL</sequence>
<keyword evidence="7" id="KW-0064">Aspartyl protease</keyword>
<dbReference type="GO" id="GO:0003676">
    <property type="term" value="F:nucleic acid binding"/>
    <property type="evidence" value="ECO:0007669"/>
    <property type="project" value="InterPro"/>
</dbReference>
<evidence type="ECO:0000256" key="7">
    <source>
        <dbReference type="ARBA" id="ARBA00022750"/>
    </source>
</evidence>
<dbReference type="SUPFAM" id="SSF56672">
    <property type="entry name" value="DNA/RNA polymerases"/>
    <property type="match status" value="1"/>
</dbReference>
<dbReference type="CDD" id="cd09272">
    <property type="entry name" value="RNase_HI_RT_Ty1"/>
    <property type="match status" value="1"/>
</dbReference>
<keyword evidence="6" id="KW-0547">Nucleotide-binding</keyword>
<dbReference type="PANTHER" id="PTHR42648">
    <property type="entry name" value="TRANSPOSASE, PUTATIVE-RELATED"/>
    <property type="match status" value="1"/>
</dbReference>
<dbReference type="Pfam" id="PF13976">
    <property type="entry name" value="gag_pre-integrs"/>
    <property type="match status" value="1"/>
</dbReference>
<dbReference type="InterPro" id="IPR001878">
    <property type="entry name" value="Znf_CCHC"/>
</dbReference>
<keyword evidence="18" id="KW-0863">Zinc-finger</keyword>
<evidence type="ECO:0000256" key="4">
    <source>
        <dbReference type="ARBA" id="ARBA00022722"/>
    </source>
</evidence>
<evidence type="ECO:0000256" key="13">
    <source>
        <dbReference type="ARBA" id="ARBA00022918"/>
    </source>
</evidence>
<protein>
    <recommendedName>
        <fullName evidence="25">Multidrug resistance-associated protein 9</fullName>
    </recommendedName>
</protein>
<feature type="compositionally biased region" description="Polar residues" evidence="20">
    <location>
        <begin position="205"/>
        <end position="224"/>
    </location>
</feature>
<keyword evidence="5" id="KW-0479">Metal-binding</keyword>
<comment type="caution">
    <text evidence="23">The sequence shown here is derived from an EMBL/GenBank/DDBJ whole genome shotgun (WGS) entry which is preliminary data.</text>
</comment>
<dbReference type="PROSITE" id="PS50994">
    <property type="entry name" value="INTEGRASE"/>
    <property type="match status" value="1"/>
</dbReference>
<feature type="region of interest" description="Disordered" evidence="20">
    <location>
        <begin position="202"/>
        <end position="227"/>
    </location>
</feature>
<dbReference type="EMBL" id="JAJFAZ020000001">
    <property type="protein sequence ID" value="KAI5350187.1"/>
    <property type="molecule type" value="Genomic_DNA"/>
</dbReference>
<evidence type="ECO:0000256" key="19">
    <source>
        <dbReference type="SAM" id="Coils"/>
    </source>
</evidence>
<keyword evidence="2" id="KW-1188">Viral release from host cell</keyword>
<evidence type="ECO:0000256" key="5">
    <source>
        <dbReference type="ARBA" id="ARBA00022723"/>
    </source>
</evidence>
<dbReference type="GO" id="GO:0004519">
    <property type="term" value="F:endonuclease activity"/>
    <property type="evidence" value="ECO:0007669"/>
    <property type="project" value="UniProtKB-KW"/>
</dbReference>
<evidence type="ECO:0000256" key="2">
    <source>
        <dbReference type="ARBA" id="ARBA00022612"/>
    </source>
</evidence>
<dbReference type="InterPro" id="IPR036397">
    <property type="entry name" value="RNaseH_sf"/>
</dbReference>
<keyword evidence="12" id="KW-0229">DNA integration</keyword>
<dbReference type="GO" id="GO:0008270">
    <property type="term" value="F:zinc ion binding"/>
    <property type="evidence" value="ECO:0007669"/>
    <property type="project" value="UniProtKB-KW"/>
</dbReference>
<keyword evidence="13" id="KW-0695">RNA-directed DNA polymerase</keyword>
<keyword evidence="19" id="KW-0175">Coiled coil</keyword>
<dbReference type="SUPFAM" id="SSF53098">
    <property type="entry name" value="Ribonuclease H-like"/>
    <property type="match status" value="1"/>
</dbReference>
<evidence type="ECO:0008006" key="25">
    <source>
        <dbReference type="Google" id="ProtNLM"/>
    </source>
</evidence>
<evidence type="ECO:0000256" key="18">
    <source>
        <dbReference type="PROSITE-ProRule" id="PRU00047"/>
    </source>
</evidence>
<feature type="compositionally biased region" description="Basic and acidic residues" evidence="20">
    <location>
        <begin position="1653"/>
        <end position="1679"/>
    </location>
</feature>
<feature type="compositionally biased region" description="Basic and acidic residues" evidence="20">
    <location>
        <begin position="1354"/>
        <end position="1367"/>
    </location>
</feature>
<keyword evidence="15" id="KW-0917">Virion maturation</keyword>
<evidence type="ECO:0000256" key="1">
    <source>
        <dbReference type="ARBA" id="ARBA00002180"/>
    </source>
</evidence>
<dbReference type="GO" id="GO:0005524">
    <property type="term" value="F:ATP binding"/>
    <property type="evidence" value="ECO:0007669"/>
    <property type="project" value="UniProtKB-KW"/>
</dbReference>
<dbReference type="InterPro" id="IPR012337">
    <property type="entry name" value="RNaseH-like_sf"/>
</dbReference>
<dbReference type="InterPro" id="IPR001584">
    <property type="entry name" value="Integrase_cat-core"/>
</dbReference>
<dbReference type="InterPro" id="IPR057670">
    <property type="entry name" value="SH3_retrovirus"/>
</dbReference>
<evidence type="ECO:0000256" key="20">
    <source>
        <dbReference type="SAM" id="MobiDB-lite"/>
    </source>
</evidence>
<keyword evidence="8" id="KW-0255">Endonuclease</keyword>
<evidence type="ECO:0000256" key="8">
    <source>
        <dbReference type="ARBA" id="ARBA00022759"/>
    </source>
</evidence>
<evidence type="ECO:0000256" key="11">
    <source>
        <dbReference type="ARBA" id="ARBA00022842"/>
    </source>
</evidence>
<feature type="coiled-coil region" evidence="19">
    <location>
        <begin position="1566"/>
        <end position="1604"/>
    </location>
</feature>
<accession>A0AAD4WZC5</accession>
<evidence type="ECO:0000256" key="15">
    <source>
        <dbReference type="ARBA" id="ARBA00023113"/>
    </source>
</evidence>
<keyword evidence="17" id="KW-0511">Multifunctional enzyme</keyword>
<keyword evidence="11" id="KW-0460">Magnesium</keyword>
<name>A0AAD4WZC5_PRUDU</name>
<evidence type="ECO:0000256" key="12">
    <source>
        <dbReference type="ARBA" id="ARBA00022908"/>
    </source>
</evidence>
<keyword evidence="24" id="KW-1185">Reference proteome</keyword>
<proteinExistence type="predicted"/>
<dbReference type="InterPro" id="IPR043502">
    <property type="entry name" value="DNA/RNA_pol_sf"/>
</dbReference>
<dbReference type="GO" id="GO:0004190">
    <property type="term" value="F:aspartic-type endopeptidase activity"/>
    <property type="evidence" value="ECO:0007669"/>
    <property type="project" value="UniProtKB-KW"/>
</dbReference>
<keyword evidence="14" id="KW-0548">Nucleotidyltransferase</keyword>
<gene>
    <name evidence="23" type="ORF">L3X38_003078</name>
</gene>
<dbReference type="InterPro" id="IPR039537">
    <property type="entry name" value="Retrotran_Ty1/copia-like"/>
</dbReference>
<keyword evidence="18" id="KW-0862">Zinc</keyword>
<keyword evidence="16" id="KW-0233">DNA recombination</keyword>
<dbReference type="GO" id="GO:0015074">
    <property type="term" value="P:DNA integration"/>
    <property type="evidence" value="ECO:0007669"/>
    <property type="project" value="UniProtKB-KW"/>
</dbReference>
<evidence type="ECO:0000256" key="3">
    <source>
        <dbReference type="ARBA" id="ARBA00022670"/>
    </source>
</evidence>
<dbReference type="Pfam" id="PF07727">
    <property type="entry name" value="RVT_2"/>
    <property type="match status" value="1"/>
</dbReference>
<dbReference type="GO" id="GO:0006310">
    <property type="term" value="P:DNA recombination"/>
    <property type="evidence" value="ECO:0007669"/>
    <property type="project" value="UniProtKB-KW"/>
</dbReference>
<feature type="domain" description="Integrase catalytic" evidence="22">
    <location>
        <begin position="494"/>
        <end position="660"/>
    </location>
</feature>
<feature type="compositionally biased region" description="Polar residues" evidence="20">
    <location>
        <begin position="1396"/>
        <end position="1405"/>
    </location>
</feature>
<reference evidence="23 24" key="1">
    <citation type="journal article" date="2022" name="G3 (Bethesda)">
        <title>Whole-genome sequence and methylome profiling of the almond [Prunus dulcis (Mill.) D.A. Webb] cultivar 'Nonpareil'.</title>
        <authorList>
            <person name="D'Amico-Willman K.M."/>
            <person name="Ouma W.Z."/>
            <person name="Meulia T."/>
            <person name="Sideli G.M."/>
            <person name="Gradziel T.M."/>
            <person name="Fresnedo-Ramirez J."/>
        </authorList>
    </citation>
    <scope>NUCLEOTIDE SEQUENCE [LARGE SCALE GENOMIC DNA]</scope>
    <source>
        <strain evidence="23">Clone GOH B32 T37-40</strain>
    </source>
</reference>
<keyword evidence="4" id="KW-0540">Nuclease</keyword>
<dbReference type="Pfam" id="PF22936">
    <property type="entry name" value="Pol_BBD"/>
    <property type="match status" value="1"/>
</dbReference>
<evidence type="ECO:0000256" key="10">
    <source>
        <dbReference type="ARBA" id="ARBA00022840"/>
    </source>
</evidence>
<feature type="domain" description="CCHC-type" evidence="21">
    <location>
        <begin position="255"/>
        <end position="269"/>
    </location>
</feature>
<evidence type="ECO:0000256" key="6">
    <source>
        <dbReference type="ARBA" id="ARBA00022741"/>
    </source>
</evidence>
<dbReference type="InterPro" id="IPR054722">
    <property type="entry name" value="PolX-like_BBD"/>
</dbReference>
<dbReference type="GO" id="GO:0003964">
    <property type="term" value="F:RNA-directed DNA polymerase activity"/>
    <property type="evidence" value="ECO:0007669"/>
    <property type="project" value="UniProtKB-KW"/>
</dbReference>
<dbReference type="Pfam" id="PF25597">
    <property type="entry name" value="SH3_retrovirus"/>
    <property type="match status" value="1"/>
</dbReference>
<evidence type="ECO:0000256" key="17">
    <source>
        <dbReference type="ARBA" id="ARBA00023268"/>
    </source>
</evidence>
<keyword evidence="14" id="KW-0239">DNA-directed DNA polymerase</keyword>
<dbReference type="GO" id="GO:0006508">
    <property type="term" value="P:proteolysis"/>
    <property type="evidence" value="ECO:0007669"/>
    <property type="project" value="UniProtKB-KW"/>
</dbReference>
<evidence type="ECO:0000313" key="23">
    <source>
        <dbReference type="EMBL" id="KAI5350187.1"/>
    </source>
</evidence>
<dbReference type="PROSITE" id="PS50158">
    <property type="entry name" value="ZF_CCHC"/>
    <property type="match status" value="1"/>
</dbReference>
<feature type="region of interest" description="Disordered" evidence="20">
    <location>
        <begin position="1623"/>
        <end position="1688"/>
    </location>
</feature>
<keyword evidence="9" id="KW-0378">Hydrolase</keyword>
<keyword evidence="14" id="KW-0808">Transferase</keyword>
<evidence type="ECO:0000313" key="24">
    <source>
        <dbReference type="Proteomes" id="UP001054821"/>
    </source>
</evidence>
<evidence type="ECO:0000259" key="21">
    <source>
        <dbReference type="PROSITE" id="PS50158"/>
    </source>
</evidence>
<dbReference type="GO" id="GO:0003887">
    <property type="term" value="F:DNA-directed DNA polymerase activity"/>
    <property type="evidence" value="ECO:0007669"/>
    <property type="project" value="UniProtKB-KW"/>
</dbReference>
<evidence type="ECO:0000256" key="16">
    <source>
        <dbReference type="ARBA" id="ARBA00023172"/>
    </source>
</evidence>
<dbReference type="PANTHER" id="PTHR42648:SF11">
    <property type="entry name" value="TRANSPOSON TY4-P GAG-POL POLYPROTEIN"/>
    <property type="match status" value="1"/>
</dbReference>